<accession>A0ABT0TMR8</accession>
<gene>
    <name evidence="1" type="ORF">NAT50_05335</name>
</gene>
<dbReference type="EMBL" id="JAMLJM010000003">
    <property type="protein sequence ID" value="MCL9808778.1"/>
    <property type="molecule type" value="Genomic_DNA"/>
</dbReference>
<dbReference type="SUPFAM" id="SSF53756">
    <property type="entry name" value="UDP-Glycosyltransferase/glycogen phosphorylase"/>
    <property type="match status" value="1"/>
</dbReference>
<keyword evidence="2" id="KW-1185">Reference proteome</keyword>
<evidence type="ECO:0000313" key="1">
    <source>
        <dbReference type="EMBL" id="MCL9808778.1"/>
    </source>
</evidence>
<reference evidence="1 2" key="1">
    <citation type="submission" date="2022-05" db="EMBL/GenBank/DDBJ databases">
        <title>Flavobacterium sp., isolated from activated sludge.</title>
        <authorList>
            <person name="Ran Q."/>
        </authorList>
    </citation>
    <scope>NUCLEOTIDE SEQUENCE [LARGE SCALE GENOMIC DNA]</scope>
    <source>
        <strain evidence="1 2">HXWNR70</strain>
    </source>
</reference>
<comment type="caution">
    <text evidence="1">The sequence shown here is derived from an EMBL/GenBank/DDBJ whole genome shotgun (WGS) entry which is preliminary data.</text>
</comment>
<organism evidence="1 2">
    <name type="scientific">Flavobacterium luminosum</name>
    <dbReference type="NCBI Taxonomy" id="2949086"/>
    <lineage>
        <taxon>Bacteria</taxon>
        <taxon>Pseudomonadati</taxon>
        <taxon>Bacteroidota</taxon>
        <taxon>Flavobacteriia</taxon>
        <taxon>Flavobacteriales</taxon>
        <taxon>Flavobacteriaceae</taxon>
        <taxon>Flavobacterium</taxon>
    </lineage>
</organism>
<dbReference type="CDD" id="cd03801">
    <property type="entry name" value="GT4_PimA-like"/>
    <property type="match status" value="1"/>
</dbReference>
<evidence type="ECO:0000313" key="2">
    <source>
        <dbReference type="Proteomes" id="UP001317191"/>
    </source>
</evidence>
<name>A0ABT0TMR8_9FLAO</name>
<sequence length="412" mass="47815">MKKKQLLVIGLVWPEPNSSAAGIRILQLMDLFLAQDFEIIFASAAQESEFSFDLQSKGIQKKSIELNSSSFDEFVAKLQPDIVLFDRYISEEQFGWRISENCPETIRILDTEDLHCLRLERQNAIKKGNTFVLEDLLLSDIAKREIASIYRCDLTLMISEFEMYILQEIFGLKSELLYYLPLFYEVKKQSEMLTFEERENFVFIGNFIHEPNWDAVKELKTKIWPTIRKRLPDAKLLIYGAYPTQKVLQLHNEKEGFLITGRAQSASEVIEKAKVLLAPLRFGAGQKGKLLEAMQVGTCSITTSIGAEGIVSESEWNGFVMNDWDSFIEASIRLYTDQNLWNERQKKGYIALEKFSQDNFKKEFSFKLMELSNHLKKHRQNNFIGNLLQQQAFQATRFMSKWIEEKNKKASD</sequence>
<protein>
    <submittedName>
        <fullName evidence="1">Glycosyltransferase family 4 protein</fullName>
    </submittedName>
</protein>
<dbReference type="Pfam" id="PF13692">
    <property type="entry name" value="Glyco_trans_1_4"/>
    <property type="match status" value="1"/>
</dbReference>
<dbReference type="Proteomes" id="UP001317191">
    <property type="component" value="Unassembled WGS sequence"/>
</dbReference>
<proteinExistence type="predicted"/>
<dbReference type="Gene3D" id="3.40.50.2000">
    <property type="entry name" value="Glycogen Phosphorylase B"/>
    <property type="match status" value="1"/>
</dbReference>
<dbReference type="RefSeq" id="WP_250592142.1">
    <property type="nucleotide sequence ID" value="NZ_JAMLJM010000003.1"/>
</dbReference>